<dbReference type="InterPro" id="IPR021102">
    <property type="entry name" value="PNGase_A"/>
</dbReference>
<evidence type="ECO:0000313" key="3">
    <source>
        <dbReference type="EMBL" id="SEO99661.1"/>
    </source>
</evidence>
<name>A0A1H8U906_9PSEU</name>
<dbReference type="Proteomes" id="UP000198582">
    <property type="component" value="Unassembled WGS sequence"/>
</dbReference>
<keyword evidence="1" id="KW-0732">Signal</keyword>
<dbReference type="AlphaFoldDB" id="A0A1H8U906"/>
<proteinExistence type="predicted"/>
<keyword evidence="4" id="KW-1185">Reference proteome</keyword>
<dbReference type="RefSeq" id="WP_091615033.1">
    <property type="nucleotide sequence ID" value="NZ_FOEF01000003.1"/>
</dbReference>
<dbReference type="STRING" id="394193.SAMN04489732_103137"/>
<dbReference type="Pfam" id="PF12222">
    <property type="entry name" value="PNGaseA"/>
    <property type="match status" value="1"/>
</dbReference>
<gene>
    <name evidence="3" type="ORF">SAMN04489732_103137</name>
</gene>
<reference evidence="4" key="1">
    <citation type="submission" date="2016-10" db="EMBL/GenBank/DDBJ databases">
        <authorList>
            <person name="Varghese N."/>
            <person name="Submissions S."/>
        </authorList>
    </citation>
    <scope>NUCLEOTIDE SEQUENCE [LARGE SCALE GENOMIC DNA]</scope>
    <source>
        <strain evidence="4">DSM 44993</strain>
    </source>
</reference>
<evidence type="ECO:0000259" key="2">
    <source>
        <dbReference type="Pfam" id="PF12222"/>
    </source>
</evidence>
<feature type="chain" id="PRO_5039609069" evidence="1">
    <location>
        <begin position="24"/>
        <end position="554"/>
    </location>
</feature>
<dbReference type="InterPro" id="IPR056948">
    <property type="entry name" value="PNGaseA_N"/>
</dbReference>
<feature type="domain" description="Peptide N-acetyl-beta-D-glucosaminyl asparaginase amidase A N-terminal" evidence="2">
    <location>
        <begin position="45"/>
        <end position="355"/>
    </location>
</feature>
<dbReference type="PANTHER" id="PTHR31104">
    <property type="entry name" value="PEPTIDE-N4-(N-ACETYL-BETA-GLUCOSAMINYL)ASPARAGINE AMIDASE A PROTEIN"/>
    <property type="match status" value="1"/>
</dbReference>
<dbReference type="EMBL" id="FOEF01000003">
    <property type="protein sequence ID" value="SEO99661.1"/>
    <property type="molecule type" value="Genomic_DNA"/>
</dbReference>
<evidence type="ECO:0000256" key="1">
    <source>
        <dbReference type="SAM" id="SignalP"/>
    </source>
</evidence>
<evidence type="ECO:0000313" key="4">
    <source>
        <dbReference type="Proteomes" id="UP000198582"/>
    </source>
</evidence>
<sequence length="554" mass="58705">MRILVFLSTVLLAWFLTGAVASAGPVLEGDTDNPVSPAPAVSRPDTPHCTVSLAEKFPSNAADGSPQTYSGTVTPPKSCPGPWAKVVMDQTVTVSGRQYDRIGDLLIGGTEVWWGTTEEPSGEGHRAITYHLAKDLTPYTALLRTPQPFTGGIGNYTSDVYTGVYAQTVTLTYYRADHAHPAPETADRVVGFPHADAQPGAATVHFAAKDLPRNITRARLEVTLEGGACDEQWFDDVPDEVAAKYPAANMCGHGPFREANAALDGAPVGGVQTFPHIYSGGIVPTLWRPVVAIGTFSLHAETLDLTPFAGRLVDGGAHDLSFTVPDIGGSWSVVATLLLDTDQHAARTSGALTQDDVAPVAAKQTAVKDITGGVNATVTARRDDVTAGYVDTSAGRVYTRVERTRDYRNSDDVTAAGLTQHVVQSDAGKQTSVSTVDGKARSAARHDWSYPLTVDASAANYVDDQNFRLTGAVDMTMQLSDLAGDGRSWRPVSASREWLGSSGVLARTNGVNTESDGSSRTTYAGVDDRGRPYWHAITTDHGLVTADVGMPNHG</sequence>
<dbReference type="OrthoDB" id="3275185at2"/>
<accession>A0A1H8U906</accession>
<organism evidence="3 4">
    <name type="scientific">Amycolatopsis saalfeldensis</name>
    <dbReference type="NCBI Taxonomy" id="394193"/>
    <lineage>
        <taxon>Bacteria</taxon>
        <taxon>Bacillati</taxon>
        <taxon>Actinomycetota</taxon>
        <taxon>Actinomycetes</taxon>
        <taxon>Pseudonocardiales</taxon>
        <taxon>Pseudonocardiaceae</taxon>
        <taxon>Amycolatopsis</taxon>
    </lineage>
</organism>
<feature type="signal peptide" evidence="1">
    <location>
        <begin position="1"/>
        <end position="23"/>
    </location>
</feature>
<protein>
    <submittedName>
        <fullName evidence="3">Peptide N-acetyl-beta-D-glucosaminyl asparaginase amidase A</fullName>
    </submittedName>
</protein>